<feature type="region of interest" description="Disordered" evidence="1">
    <location>
        <begin position="203"/>
        <end position="229"/>
    </location>
</feature>
<dbReference type="SUPFAM" id="SSF56300">
    <property type="entry name" value="Metallo-dependent phosphatases"/>
    <property type="match status" value="1"/>
</dbReference>
<evidence type="ECO:0000313" key="4">
    <source>
        <dbReference type="Proteomes" id="UP001219297"/>
    </source>
</evidence>
<accession>A0ABT5V7Q8</accession>
<dbReference type="PANTHER" id="PTHR31302:SF20">
    <property type="entry name" value="CONSERVED PROTEIN"/>
    <property type="match status" value="1"/>
</dbReference>
<dbReference type="Pfam" id="PF00149">
    <property type="entry name" value="Metallophos"/>
    <property type="match status" value="1"/>
</dbReference>
<dbReference type="GeneID" id="83608451"/>
<protein>
    <submittedName>
        <fullName evidence="3">Metallophosphoesterase</fullName>
    </submittedName>
</protein>
<name>A0ABT5V7Q8_9ACTO</name>
<dbReference type="RefSeq" id="WP_274734612.1">
    <property type="nucleotide sequence ID" value="NZ_CAUFPF010000079.1"/>
</dbReference>
<proteinExistence type="predicted"/>
<dbReference type="PANTHER" id="PTHR31302">
    <property type="entry name" value="TRANSMEMBRANE PROTEIN WITH METALLOPHOSPHOESTERASE DOMAIN-RELATED"/>
    <property type="match status" value="1"/>
</dbReference>
<evidence type="ECO:0000259" key="2">
    <source>
        <dbReference type="Pfam" id="PF00149"/>
    </source>
</evidence>
<feature type="compositionally biased region" description="Basic and acidic residues" evidence="1">
    <location>
        <begin position="312"/>
        <end position="325"/>
    </location>
</feature>
<feature type="compositionally biased region" description="Low complexity" evidence="1">
    <location>
        <begin position="205"/>
        <end position="220"/>
    </location>
</feature>
<sequence length="373" mass="39462">MSEAEKHRVRRAALGLLSAGAAAGAGCLSWALHEAHRYILRERVLVLPHVANAAGELRILHLSDMHLLRRHRAKQQFLRELGQRCRPDLVVLTGDHLSEAGAVGPLLDALAPLADIPGLFVYGSNDYFAPVLKNPLRYVAPGLFPPLVEKGEPDLPWEEMTAGLEAFGWIDLNNQRARLRAAAWDIDAVGMDDPHIGRARMPRPGEATDALEGGAAAEGNTGAGREGRKNSGRGYLRLGVVHAPYRAALAALMNDGAALTLAGHTHGGQLAVPGFGALTTNCDLPLRYDSGLFDWPCGEDAGAERGAGGAGSDRDTGGGRAGERLPLRGDGVRVLRGGMAVNVSAGLGTSPYTPVRFLRPPEAILLRVRGGAD</sequence>
<dbReference type="InterPro" id="IPR004843">
    <property type="entry name" value="Calcineurin-like_PHP"/>
</dbReference>
<dbReference type="InterPro" id="IPR051158">
    <property type="entry name" value="Metallophosphoesterase_sf"/>
</dbReference>
<dbReference type="EMBL" id="JARBHI010000002">
    <property type="protein sequence ID" value="MDE1655698.1"/>
    <property type="molecule type" value="Genomic_DNA"/>
</dbReference>
<evidence type="ECO:0000256" key="1">
    <source>
        <dbReference type="SAM" id="MobiDB-lite"/>
    </source>
</evidence>
<reference evidence="3 4" key="1">
    <citation type="submission" date="2023-02" db="EMBL/GenBank/DDBJ databases">
        <title>Defining the Infant Male Urobiome and Moving Towards Mechanisms in Urobiome Research.</title>
        <authorList>
            <person name="Reasoner S."/>
            <person name="Flores V."/>
            <person name="Van Horn G."/>
            <person name="Morales G."/>
            <person name="Peard L."/>
            <person name="Abelson B."/>
            <person name="Manuel C."/>
            <person name="Lee J."/>
            <person name="Baker B."/>
            <person name="Williams T."/>
            <person name="Schmitz J."/>
            <person name="Clayton D."/>
            <person name="Hadjifrangiskou M."/>
        </authorList>
    </citation>
    <scope>NUCLEOTIDE SEQUENCE [LARGE SCALE GENOMIC DNA]</scope>
    <source>
        <strain evidence="3 4">AS1053</strain>
    </source>
</reference>
<comment type="caution">
    <text evidence="3">The sequence shown here is derived from an EMBL/GenBank/DDBJ whole genome shotgun (WGS) entry which is preliminary data.</text>
</comment>
<dbReference type="InterPro" id="IPR029052">
    <property type="entry name" value="Metallo-depent_PP-like"/>
</dbReference>
<feature type="domain" description="Calcineurin-like phosphoesterase" evidence="2">
    <location>
        <begin position="57"/>
        <end position="160"/>
    </location>
</feature>
<dbReference type="Proteomes" id="UP001219297">
    <property type="component" value="Unassembled WGS sequence"/>
</dbReference>
<evidence type="ECO:0000313" key="3">
    <source>
        <dbReference type="EMBL" id="MDE1655698.1"/>
    </source>
</evidence>
<dbReference type="Gene3D" id="3.60.21.10">
    <property type="match status" value="1"/>
</dbReference>
<feature type="region of interest" description="Disordered" evidence="1">
    <location>
        <begin position="303"/>
        <end position="325"/>
    </location>
</feature>
<gene>
    <name evidence="3" type="ORF">PWJ81_01240</name>
</gene>
<dbReference type="PROSITE" id="PS51257">
    <property type="entry name" value="PROKAR_LIPOPROTEIN"/>
    <property type="match status" value="1"/>
</dbReference>
<keyword evidence="4" id="KW-1185">Reference proteome</keyword>
<organism evidence="3 4">
    <name type="scientific">Actinotignum sanguinis</name>
    <dbReference type="NCBI Taxonomy" id="1445614"/>
    <lineage>
        <taxon>Bacteria</taxon>
        <taxon>Bacillati</taxon>
        <taxon>Actinomycetota</taxon>
        <taxon>Actinomycetes</taxon>
        <taxon>Actinomycetales</taxon>
        <taxon>Actinomycetaceae</taxon>
        <taxon>Actinotignum</taxon>
    </lineage>
</organism>